<dbReference type="InterPro" id="IPR017703">
    <property type="entry name" value="YgfZ/GCV_T_CS"/>
</dbReference>
<protein>
    <submittedName>
        <fullName evidence="4">Uncharacterized protein</fullName>
    </submittedName>
</protein>
<dbReference type="InterPro" id="IPR027266">
    <property type="entry name" value="TrmE/GcvT-like"/>
</dbReference>
<name>A0A382HN32_9ZZZZ</name>
<proteinExistence type="predicted"/>
<evidence type="ECO:0000313" key="4">
    <source>
        <dbReference type="EMBL" id="SVB88609.1"/>
    </source>
</evidence>
<evidence type="ECO:0000256" key="2">
    <source>
        <dbReference type="ARBA" id="ARBA00022946"/>
    </source>
</evidence>
<keyword evidence="3" id="KW-0496">Mitochondrion</keyword>
<dbReference type="GO" id="GO:0016226">
    <property type="term" value="P:iron-sulfur cluster assembly"/>
    <property type="evidence" value="ECO:0007669"/>
    <property type="project" value="TreeGrafter"/>
</dbReference>
<dbReference type="PANTHER" id="PTHR22602">
    <property type="entry name" value="TRANSFERASE CAF17, MITOCHONDRIAL-RELATED"/>
    <property type="match status" value="1"/>
</dbReference>
<dbReference type="EMBL" id="UINC01062213">
    <property type="protein sequence ID" value="SVB88609.1"/>
    <property type="molecule type" value="Genomic_DNA"/>
</dbReference>
<dbReference type="GO" id="GO:0005739">
    <property type="term" value="C:mitochondrion"/>
    <property type="evidence" value="ECO:0007669"/>
    <property type="project" value="UniProtKB-SubCell"/>
</dbReference>
<gene>
    <name evidence="4" type="ORF">METZ01_LOCUS241463</name>
</gene>
<dbReference type="AlphaFoldDB" id="A0A382HN32"/>
<evidence type="ECO:0000256" key="1">
    <source>
        <dbReference type="ARBA" id="ARBA00004173"/>
    </source>
</evidence>
<dbReference type="NCBIfam" id="TIGR03317">
    <property type="entry name" value="ygfZ_signature"/>
    <property type="match status" value="1"/>
</dbReference>
<keyword evidence="2" id="KW-0809">Transit peptide</keyword>
<organism evidence="4">
    <name type="scientific">marine metagenome</name>
    <dbReference type="NCBI Taxonomy" id="408172"/>
    <lineage>
        <taxon>unclassified sequences</taxon>
        <taxon>metagenomes</taxon>
        <taxon>ecological metagenomes</taxon>
    </lineage>
</organism>
<evidence type="ECO:0000256" key="3">
    <source>
        <dbReference type="ARBA" id="ARBA00023128"/>
    </source>
</evidence>
<comment type="subcellular location">
    <subcellularLocation>
        <location evidence="1">Mitochondrion</location>
    </subcellularLocation>
</comment>
<dbReference type="PANTHER" id="PTHR22602:SF0">
    <property type="entry name" value="TRANSFERASE CAF17, MITOCHONDRIAL-RELATED"/>
    <property type="match status" value="1"/>
</dbReference>
<dbReference type="SUPFAM" id="SSF103025">
    <property type="entry name" value="Folate-binding domain"/>
    <property type="match status" value="1"/>
</dbReference>
<reference evidence="4" key="1">
    <citation type="submission" date="2018-05" db="EMBL/GenBank/DDBJ databases">
        <authorList>
            <person name="Lanie J.A."/>
            <person name="Ng W.-L."/>
            <person name="Kazmierczak K.M."/>
            <person name="Andrzejewski T.M."/>
            <person name="Davidsen T.M."/>
            <person name="Wayne K.J."/>
            <person name="Tettelin H."/>
            <person name="Glass J.I."/>
            <person name="Rusch D."/>
            <person name="Podicherti R."/>
            <person name="Tsui H.-C.T."/>
            <person name="Winkler M.E."/>
        </authorList>
    </citation>
    <scope>NUCLEOTIDE SEQUENCE</scope>
</reference>
<sequence length="296" mass="34003">MEKNEVITLEDRGFIQVTGLEAKDFLQNIVTNDIEKVTSNSTVFSSILTPQGKYLFEFFVLKFKDSYLLECEKKSSAEIIKLLNFYKLRSKVDFIDLSEKYVAAVVSLEKFKEMNGSDLSKGSTTSYGDDPVYIDPRNDKLGAKIISKLENIHLTIKKLNLKIADKKNYYNKSFELGIPQIDLNKLKDKIFGIENNLDELNGIDFKKGCYIGQENTSRIKLRNKLRRRILPIQKISGEISENDVIKYKNNDIGKILIDKPYSFALVKVVEPDLKEFTNTELMCGKSKVKILKPEWI</sequence>
<accession>A0A382HN32</accession>
<dbReference type="PIRSF" id="PIRSF006487">
    <property type="entry name" value="GcvT"/>
    <property type="match status" value="1"/>
</dbReference>
<dbReference type="InterPro" id="IPR045179">
    <property type="entry name" value="YgfZ/GcvT"/>
</dbReference>
<dbReference type="Gene3D" id="3.30.1360.120">
    <property type="entry name" value="Probable tRNA modification gtpase trme, domain 1"/>
    <property type="match status" value="1"/>
</dbReference>